<name>A0A1I4F7W0_9PROT</name>
<dbReference type="Proteomes" id="UP000199533">
    <property type="component" value="Unassembled WGS sequence"/>
</dbReference>
<dbReference type="RefSeq" id="WP_170841700.1">
    <property type="nucleotide sequence ID" value="NZ_FOSP01000033.1"/>
</dbReference>
<dbReference type="AlphaFoldDB" id="A0A1I4F7W0"/>
<evidence type="ECO:0000313" key="2">
    <source>
        <dbReference type="Proteomes" id="UP000199533"/>
    </source>
</evidence>
<proteinExistence type="predicted"/>
<accession>A0A1I4F7W0</accession>
<sequence>MNKELDFDEINDVADGMIPDSRIVKIIDEMELAKKKNLVSSEAFGDRHVLVEMF</sequence>
<dbReference type="EMBL" id="FOSP01000033">
    <property type="protein sequence ID" value="SFL12886.1"/>
    <property type="molecule type" value="Genomic_DNA"/>
</dbReference>
<evidence type="ECO:0000313" key="1">
    <source>
        <dbReference type="EMBL" id="SFL12886.1"/>
    </source>
</evidence>
<gene>
    <name evidence="1" type="ORF">SAMN05216302_103336</name>
</gene>
<organism evidence="1 2">
    <name type="scientific">Nitrosomonas aestuarii</name>
    <dbReference type="NCBI Taxonomy" id="52441"/>
    <lineage>
        <taxon>Bacteria</taxon>
        <taxon>Pseudomonadati</taxon>
        <taxon>Pseudomonadota</taxon>
        <taxon>Betaproteobacteria</taxon>
        <taxon>Nitrosomonadales</taxon>
        <taxon>Nitrosomonadaceae</taxon>
        <taxon>Nitrosomonas</taxon>
    </lineage>
</organism>
<reference evidence="2" key="1">
    <citation type="submission" date="2016-10" db="EMBL/GenBank/DDBJ databases">
        <authorList>
            <person name="Varghese N."/>
            <person name="Submissions S."/>
        </authorList>
    </citation>
    <scope>NUCLEOTIDE SEQUENCE [LARGE SCALE GENOMIC DNA]</scope>
    <source>
        <strain evidence="2">Nm69</strain>
    </source>
</reference>
<keyword evidence="2" id="KW-1185">Reference proteome</keyword>
<protein>
    <submittedName>
        <fullName evidence="1">Uncharacterized protein</fullName>
    </submittedName>
</protein>